<dbReference type="InterPro" id="IPR000871">
    <property type="entry name" value="Beta-lactam_class-A"/>
</dbReference>
<dbReference type="InterPro" id="IPR045155">
    <property type="entry name" value="Beta-lactam_cat"/>
</dbReference>
<reference evidence="6" key="1">
    <citation type="submission" date="2018-02" db="EMBL/GenBank/DDBJ databases">
        <authorList>
            <person name="Clavel T."/>
            <person name="Strowig T."/>
        </authorList>
    </citation>
    <scope>NUCLEOTIDE SEQUENCE [LARGE SCALE GENOMIC DNA]</scope>
    <source>
        <strain evidence="6">DSM 100764</strain>
    </source>
</reference>
<dbReference type="EMBL" id="PUBV01000017">
    <property type="protein sequence ID" value="PWB06980.1"/>
    <property type="molecule type" value="Genomic_DNA"/>
</dbReference>
<dbReference type="PANTHER" id="PTHR35333:SF3">
    <property type="entry name" value="BETA-LACTAMASE-TYPE TRANSPEPTIDASE FOLD CONTAINING PROTEIN"/>
    <property type="match status" value="1"/>
</dbReference>
<dbReference type="AlphaFoldDB" id="A0A2V1IW38"/>
<comment type="caution">
    <text evidence="5">The sequence shown here is derived from an EMBL/GenBank/DDBJ whole genome shotgun (WGS) entry which is preliminary data.</text>
</comment>
<evidence type="ECO:0000259" key="4">
    <source>
        <dbReference type="Pfam" id="PF13354"/>
    </source>
</evidence>
<dbReference type="Pfam" id="PF13354">
    <property type="entry name" value="Beta-lactamase2"/>
    <property type="match status" value="1"/>
</dbReference>
<evidence type="ECO:0000313" key="5">
    <source>
        <dbReference type="EMBL" id="PWB06980.1"/>
    </source>
</evidence>
<dbReference type="EC" id="3.5.2.6" evidence="3"/>
<dbReference type="SUPFAM" id="SSF56601">
    <property type="entry name" value="beta-lactamase/transpeptidase-like"/>
    <property type="match status" value="1"/>
</dbReference>
<feature type="domain" description="Beta-lactamase class A catalytic" evidence="4">
    <location>
        <begin position="148"/>
        <end position="369"/>
    </location>
</feature>
<dbReference type="SUPFAM" id="SSF49464">
    <property type="entry name" value="Carboxypeptidase regulatory domain-like"/>
    <property type="match status" value="1"/>
</dbReference>
<dbReference type="Gene3D" id="3.40.710.10">
    <property type="entry name" value="DD-peptidase/beta-lactamase superfamily"/>
    <property type="match status" value="1"/>
</dbReference>
<dbReference type="InterPro" id="IPR012338">
    <property type="entry name" value="Beta-lactam/transpept-like"/>
</dbReference>
<evidence type="ECO:0000256" key="1">
    <source>
        <dbReference type="ARBA" id="ARBA00001526"/>
    </source>
</evidence>
<evidence type="ECO:0000313" key="6">
    <source>
        <dbReference type="Proteomes" id="UP000244925"/>
    </source>
</evidence>
<keyword evidence="6" id="KW-1185">Reference proteome</keyword>
<name>A0A2V1IW38_9BACT</name>
<accession>A0A2V1IW38</accession>
<comment type="similarity">
    <text evidence="2">Belongs to the class-A beta-lactamase family.</text>
</comment>
<dbReference type="NCBIfam" id="NF033103">
    <property type="entry name" value="bla_class_A"/>
    <property type="match status" value="1"/>
</dbReference>
<comment type="catalytic activity">
    <reaction evidence="1">
        <text>a beta-lactam + H2O = a substituted beta-amino acid</text>
        <dbReference type="Rhea" id="RHEA:20401"/>
        <dbReference type="ChEBI" id="CHEBI:15377"/>
        <dbReference type="ChEBI" id="CHEBI:35627"/>
        <dbReference type="ChEBI" id="CHEBI:140347"/>
        <dbReference type="EC" id="3.5.2.6"/>
    </reaction>
</comment>
<evidence type="ECO:0000256" key="3">
    <source>
        <dbReference type="ARBA" id="ARBA00012865"/>
    </source>
</evidence>
<evidence type="ECO:0000256" key="2">
    <source>
        <dbReference type="ARBA" id="ARBA00009009"/>
    </source>
</evidence>
<sequence length="493" mass="54601">MNKFLCSTIFLSLIMIAMGCKSQSVRHVDDRVKISGRLLYSPDGSPLWGGVINRASDGNAFMTDDSGNFVIEAQPGDSLHFSFVGTIGKTIPVAAEDSSMTVLLDPYVPGHDEYVFRQESLYPEMEVSLKTYVHDKDARIGVAVIINGKDTVSVNGKRDFPMLSVYKFPQALAVADYCHKHNISLNDTIRISADDLNPDTWSPMRDKYGRKDISLPLSEILAYSVQQSDNNACDVLFRLIGGPQVADSLMKCLGYDEIHILNTEDEMYRDPYLCYANRATPLQMASLFDQFYRREMRHDSRILEALGAMMMSCNTGNNRLPLPLMPTNAMVGHKTGTGGMNSQGRITGVNDAGYVFLPNKQGYAIAVFVADSGYDMAETENIIADISEIVFQSLMMLETVIGEYEDRNDGSTLTISKKYNGRIKVEIGLNRLTSMDDGEGVLSDNGLTFSATDAAGNPIYGEIVVEGNRAILTFTQSTWEYLPNGTTYTFQRK</sequence>
<organism evidence="5 6">
    <name type="scientific">Paramuribaculum intestinale</name>
    <dbReference type="NCBI Taxonomy" id="2094151"/>
    <lineage>
        <taxon>Bacteria</taxon>
        <taxon>Pseudomonadati</taxon>
        <taxon>Bacteroidota</taxon>
        <taxon>Bacteroidia</taxon>
        <taxon>Bacteroidales</taxon>
        <taxon>Muribaculaceae</taxon>
        <taxon>Paramuribaculum</taxon>
    </lineage>
</organism>
<gene>
    <name evidence="5" type="ORF">C5O25_08780</name>
</gene>
<dbReference type="GO" id="GO:0046677">
    <property type="term" value="P:response to antibiotic"/>
    <property type="evidence" value="ECO:0007669"/>
    <property type="project" value="InterPro"/>
</dbReference>
<dbReference type="Proteomes" id="UP000244925">
    <property type="component" value="Unassembled WGS sequence"/>
</dbReference>
<protein>
    <recommendedName>
        <fullName evidence="3">beta-lactamase</fullName>
        <ecNumber evidence="3">3.5.2.6</ecNumber>
    </recommendedName>
</protein>
<dbReference type="GO" id="GO:0030655">
    <property type="term" value="P:beta-lactam antibiotic catabolic process"/>
    <property type="evidence" value="ECO:0007669"/>
    <property type="project" value="InterPro"/>
</dbReference>
<dbReference type="RefSeq" id="WP_107036365.1">
    <property type="nucleotide sequence ID" value="NZ_CARDOZ010000127.1"/>
</dbReference>
<dbReference type="PANTHER" id="PTHR35333">
    <property type="entry name" value="BETA-LACTAMASE"/>
    <property type="match status" value="1"/>
</dbReference>
<dbReference type="PROSITE" id="PS51257">
    <property type="entry name" value="PROKAR_LIPOPROTEIN"/>
    <property type="match status" value="1"/>
</dbReference>
<dbReference type="GO" id="GO:0008800">
    <property type="term" value="F:beta-lactamase activity"/>
    <property type="evidence" value="ECO:0007669"/>
    <property type="project" value="UniProtKB-EC"/>
</dbReference>
<proteinExistence type="inferred from homology"/>
<dbReference type="InterPro" id="IPR008969">
    <property type="entry name" value="CarboxyPept-like_regulatory"/>
</dbReference>